<dbReference type="AlphaFoldDB" id="A0A6L2MKJ6"/>
<proteinExistence type="predicted"/>
<reference evidence="1" key="1">
    <citation type="journal article" date="2019" name="Sci. Rep.">
        <title>Draft genome of Tanacetum cinerariifolium, the natural source of mosquito coil.</title>
        <authorList>
            <person name="Yamashiro T."/>
            <person name="Shiraishi A."/>
            <person name="Satake H."/>
            <person name="Nakayama K."/>
        </authorList>
    </citation>
    <scope>NUCLEOTIDE SEQUENCE</scope>
</reference>
<gene>
    <name evidence="1" type="ORF">Tci_045270</name>
</gene>
<comment type="caution">
    <text evidence="1">The sequence shown here is derived from an EMBL/GenBank/DDBJ whole genome shotgun (WGS) entry which is preliminary data.</text>
</comment>
<sequence length="214" mass="24268">MSRYKAIFVTPCHTKKIFANIKRQGKDFSGRITPLFATMMVEAQVDIELIPNETTKESVPTHYNNPLLSGEDRLKLIELMDIYTKLSDRVLSLEHIKTNQAAKIKNLKKKEDASNQGRKIAALDADEALMEIKTSKPKVKIIVILEHSEVTTITTIPIQPSSKDKGKAIMVEPKKPLKKKAQIQGDEELAQWLFAEEQAQFEKEQRIARENAAE</sequence>
<evidence type="ECO:0000313" key="1">
    <source>
        <dbReference type="EMBL" id="GEU73292.1"/>
    </source>
</evidence>
<protein>
    <submittedName>
        <fullName evidence="1">Uncharacterized protein</fullName>
    </submittedName>
</protein>
<accession>A0A6L2MKJ6</accession>
<dbReference type="EMBL" id="BKCJ010006658">
    <property type="protein sequence ID" value="GEU73292.1"/>
    <property type="molecule type" value="Genomic_DNA"/>
</dbReference>
<name>A0A6L2MKJ6_TANCI</name>
<organism evidence="1">
    <name type="scientific">Tanacetum cinerariifolium</name>
    <name type="common">Dalmatian daisy</name>
    <name type="synonym">Chrysanthemum cinerariifolium</name>
    <dbReference type="NCBI Taxonomy" id="118510"/>
    <lineage>
        <taxon>Eukaryota</taxon>
        <taxon>Viridiplantae</taxon>
        <taxon>Streptophyta</taxon>
        <taxon>Embryophyta</taxon>
        <taxon>Tracheophyta</taxon>
        <taxon>Spermatophyta</taxon>
        <taxon>Magnoliopsida</taxon>
        <taxon>eudicotyledons</taxon>
        <taxon>Gunneridae</taxon>
        <taxon>Pentapetalae</taxon>
        <taxon>asterids</taxon>
        <taxon>campanulids</taxon>
        <taxon>Asterales</taxon>
        <taxon>Asteraceae</taxon>
        <taxon>Asteroideae</taxon>
        <taxon>Anthemideae</taxon>
        <taxon>Anthemidinae</taxon>
        <taxon>Tanacetum</taxon>
    </lineage>
</organism>